<protein>
    <submittedName>
        <fullName evidence="6">dTDP-4-amino-4,6-dideoxy-D-glucose transaminase</fullName>
        <ecNumber evidence="6">2.6.1.33</ecNumber>
    </submittedName>
</protein>
<dbReference type="AlphaFoldDB" id="A0A162U9U3"/>
<evidence type="ECO:0000256" key="5">
    <source>
        <dbReference type="RuleBase" id="RU004508"/>
    </source>
</evidence>
<dbReference type="Pfam" id="PF01041">
    <property type="entry name" value="DegT_DnrJ_EryC1"/>
    <property type="match status" value="1"/>
</dbReference>
<dbReference type="GO" id="GO:0000271">
    <property type="term" value="P:polysaccharide biosynthetic process"/>
    <property type="evidence" value="ECO:0007669"/>
    <property type="project" value="TreeGrafter"/>
</dbReference>
<reference evidence="6 7" key="1">
    <citation type="submission" date="2016-04" db="EMBL/GenBank/DDBJ databases">
        <title>Genome sequence of Clostridium magnum DSM 2767.</title>
        <authorList>
            <person name="Poehlein A."/>
            <person name="Uhlig R."/>
            <person name="Fischer R."/>
            <person name="Bahl H."/>
            <person name="Daniel R."/>
        </authorList>
    </citation>
    <scope>NUCLEOTIDE SEQUENCE [LARGE SCALE GENOMIC DNA]</scope>
    <source>
        <strain evidence="6 7">DSM 2767</strain>
    </source>
</reference>
<keyword evidence="7" id="KW-1185">Reference proteome</keyword>
<dbReference type="Proteomes" id="UP000076603">
    <property type="component" value="Unassembled WGS sequence"/>
</dbReference>
<dbReference type="InterPro" id="IPR000653">
    <property type="entry name" value="DegT/StrS_aminotransferase"/>
</dbReference>
<evidence type="ECO:0000256" key="3">
    <source>
        <dbReference type="PIRSR" id="PIRSR000390-1"/>
    </source>
</evidence>
<dbReference type="EMBL" id="LWAE01000001">
    <property type="protein sequence ID" value="KZL93681.1"/>
    <property type="molecule type" value="Genomic_DNA"/>
</dbReference>
<dbReference type="PANTHER" id="PTHR30244:SF9">
    <property type="entry name" value="PROTEIN RV3402C"/>
    <property type="match status" value="1"/>
</dbReference>
<dbReference type="InterPro" id="IPR015421">
    <property type="entry name" value="PyrdxlP-dep_Trfase_major"/>
</dbReference>
<comment type="similarity">
    <text evidence="2 5">Belongs to the DegT/DnrJ/EryC1 family.</text>
</comment>
<dbReference type="PIRSF" id="PIRSF000390">
    <property type="entry name" value="PLP_StrS"/>
    <property type="match status" value="1"/>
</dbReference>
<evidence type="ECO:0000256" key="2">
    <source>
        <dbReference type="ARBA" id="ARBA00037999"/>
    </source>
</evidence>
<organism evidence="6 7">
    <name type="scientific">Clostridium magnum DSM 2767</name>
    <dbReference type="NCBI Taxonomy" id="1121326"/>
    <lineage>
        <taxon>Bacteria</taxon>
        <taxon>Bacillati</taxon>
        <taxon>Bacillota</taxon>
        <taxon>Clostridia</taxon>
        <taxon>Eubacteriales</taxon>
        <taxon>Clostridiaceae</taxon>
        <taxon>Clostridium</taxon>
    </lineage>
</organism>
<comment type="caution">
    <text evidence="6">The sequence shown here is derived from an EMBL/GenBank/DDBJ whole genome shotgun (WGS) entry which is preliminary data.</text>
</comment>
<sequence length="357" mass="40883">MINVTKTYLPHLKKYEKYVEKIFKSGWLTNNGELVRKLQTQLKEYLGIKNIVLVSNGTLALQLAYKLLNLKGKVITTPFSFVATVSSQVWEGLSPKFVDIDKKTFNINPNKIISNINQDTAAIVPVHVFGNSCEVEKIDTISKDLNLKVIYDAAHAFGVKYKGESVLNYGDISTLSFHATKVFHTIEGGALVMNDDELYHKAQLMINFGIKCPECIEDLGINAKMNEFQAAMGLCVLEDIDKILEGRKKVYEYYMNNLPNSLTFQKKNEDGTLNYGYFPVVFREEEVLIRVKENLNNEGIYPRRYFYPSLHELSYIRKQRDVPNSSYISKLILCLPIYYSMELNVAKKIVEIIKNQI</sequence>
<dbReference type="InterPro" id="IPR015424">
    <property type="entry name" value="PyrdxlP-dep_Trfase"/>
</dbReference>
<dbReference type="CDD" id="cd00616">
    <property type="entry name" value="AHBA_syn"/>
    <property type="match status" value="1"/>
</dbReference>
<keyword evidence="6" id="KW-0032">Aminotransferase</keyword>
<dbReference type="SUPFAM" id="SSF53383">
    <property type="entry name" value="PLP-dependent transferases"/>
    <property type="match status" value="1"/>
</dbReference>
<dbReference type="OrthoDB" id="9810913at2"/>
<evidence type="ECO:0000256" key="4">
    <source>
        <dbReference type="PIRSR" id="PIRSR000390-2"/>
    </source>
</evidence>
<dbReference type="GO" id="GO:0019179">
    <property type="term" value="F:dTDP-4-amino-4,6-dideoxy-D-glucose transaminase activity"/>
    <property type="evidence" value="ECO:0007669"/>
    <property type="project" value="UniProtKB-EC"/>
</dbReference>
<dbReference type="STRING" id="1121326.CLMAG_07320"/>
<evidence type="ECO:0000313" key="6">
    <source>
        <dbReference type="EMBL" id="KZL93681.1"/>
    </source>
</evidence>
<evidence type="ECO:0000313" key="7">
    <source>
        <dbReference type="Proteomes" id="UP000076603"/>
    </source>
</evidence>
<dbReference type="RefSeq" id="WP_066618013.1">
    <property type="nucleotide sequence ID" value="NZ_FQXL01000040.1"/>
</dbReference>
<keyword evidence="6" id="KW-0808">Transferase</keyword>
<evidence type="ECO:0000256" key="1">
    <source>
        <dbReference type="ARBA" id="ARBA00022898"/>
    </source>
</evidence>
<dbReference type="PATRIC" id="fig|1121326.3.peg.687"/>
<gene>
    <name evidence="6" type="primary">vioA</name>
    <name evidence="6" type="ORF">CLMAG_07320</name>
</gene>
<accession>A0A162U9U3</accession>
<dbReference type="GO" id="GO:0030170">
    <property type="term" value="F:pyridoxal phosphate binding"/>
    <property type="evidence" value="ECO:0007669"/>
    <property type="project" value="TreeGrafter"/>
</dbReference>
<proteinExistence type="inferred from homology"/>
<feature type="active site" description="Proton acceptor" evidence="3">
    <location>
        <position position="181"/>
    </location>
</feature>
<dbReference type="EC" id="2.6.1.33" evidence="6"/>
<dbReference type="Gene3D" id="3.40.640.10">
    <property type="entry name" value="Type I PLP-dependent aspartate aminotransferase-like (Major domain)"/>
    <property type="match status" value="1"/>
</dbReference>
<name>A0A162U9U3_9CLOT</name>
<dbReference type="PANTHER" id="PTHR30244">
    <property type="entry name" value="TRANSAMINASE"/>
    <property type="match status" value="1"/>
</dbReference>
<feature type="modified residue" description="N6-(pyridoxal phosphate)lysine" evidence="4">
    <location>
        <position position="181"/>
    </location>
</feature>
<keyword evidence="1 4" id="KW-0663">Pyridoxal phosphate</keyword>